<keyword evidence="2" id="KW-0732">Signal</keyword>
<evidence type="ECO:0000313" key="3">
    <source>
        <dbReference type="EMBL" id="ANO52531.1"/>
    </source>
</evidence>
<evidence type="ECO:0000313" key="4">
    <source>
        <dbReference type="Proteomes" id="UP000092695"/>
    </source>
</evidence>
<dbReference type="STRING" id="1548547.BA177_16275"/>
<gene>
    <name evidence="3" type="ORF">BA177_16275</name>
</gene>
<evidence type="ECO:0008006" key="5">
    <source>
        <dbReference type="Google" id="ProtNLM"/>
    </source>
</evidence>
<keyword evidence="1" id="KW-0472">Membrane</keyword>
<accession>A0A193LJA0</accession>
<dbReference type="RefSeq" id="WP_068617947.1">
    <property type="nucleotide sequence ID" value="NZ_CP016268.1"/>
</dbReference>
<keyword evidence="1" id="KW-1133">Transmembrane helix</keyword>
<feature type="chain" id="PRO_5008260317" description="Cobalt transporter" evidence="2">
    <location>
        <begin position="21"/>
        <end position="122"/>
    </location>
</feature>
<dbReference type="AlphaFoldDB" id="A0A193LJA0"/>
<organism evidence="3 4">
    <name type="scientific">Woeseia oceani</name>
    <dbReference type="NCBI Taxonomy" id="1548547"/>
    <lineage>
        <taxon>Bacteria</taxon>
        <taxon>Pseudomonadati</taxon>
        <taxon>Pseudomonadota</taxon>
        <taxon>Gammaproteobacteria</taxon>
        <taxon>Woeseiales</taxon>
        <taxon>Woeseiaceae</taxon>
        <taxon>Woeseia</taxon>
    </lineage>
</organism>
<evidence type="ECO:0000256" key="2">
    <source>
        <dbReference type="SAM" id="SignalP"/>
    </source>
</evidence>
<dbReference type="KEGG" id="woc:BA177_16275"/>
<dbReference type="EMBL" id="CP016268">
    <property type="protein sequence ID" value="ANO52531.1"/>
    <property type="molecule type" value="Genomic_DNA"/>
</dbReference>
<feature type="transmembrane region" description="Helical" evidence="1">
    <location>
        <begin position="74"/>
        <end position="92"/>
    </location>
</feature>
<protein>
    <recommendedName>
        <fullName evidence="5">Cobalt transporter</fullName>
    </recommendedName>
</protein>
<proteinExistence type="predicted"/>
<feature type="signal peptide" evidence="2">
    <location>
        <begin position="1"/>
        <end position="20"/>
    </location>
</feature>
<name>A0A193LJA0_9GAMM</name>
<dbReference type="Proteomes" id="UP000092695">
    <property type="component" value="Chromosome"/>
</dbReference>
<keyword evidence="1" id="KW-0812">Transmembrane</keyword>
<sequence>MNRRAAALVLIACTAFLALQFSGLHLHLHAANAAHSAEGNVAHLRVAMTDFDAHESEADVDVSLFELGSTAQKSMPFIVALVAAVLLLLWTYKVSWPIPVNSFRFMCRPRWRPLLRAPPLTP</sequence>
<keyword evidence="4" id="KW-1185">Reference proteome</keyword>
<reference evidence="3 4" key="1">
    <citation type="submission" date="2016-06" db="EMBL/GenBank/DDBJ databases">
        <title>Complete genome sequence of a deep-branching marine Gamma Proteobacterium Woeseia oceani type strain XK5.</title>
        <authorList>
            <person name="Mu D."/>
            <person name="Du Z."/>
        </authorList>
    </citation>
    <scope>NUCLEOTIDE SEQUENCE [LARGE SCALE GENOMIC DNA]</scope>
    <source>
        <strain evidence="3 4">XK5</strain>
    </source>
</reference>
<evidence type="ECO:0000256" key="1">
    <source>
        <dbReference type="SAM" id="Phobius"/>
    </source>
</evidence>